<accession>A0A3N1H897</accession>
<dbReference type="PROSITE" id="PS51257">
    <property type="entry name" value="PROKAR_LIPOPROTEIN"/>
    <property type="match status" value="1"/>
</dbReference>
<dbReference type="EMBL" id="RJKM01000001">
    <property type="protein sequence ID" value="ROP38759.1"/>
    <property type="molecule type" value="Genomic_DNA"/>
</dbReference>
<reference evidence="2 3" key="1">
    <citation type="submission" date="2018-11" db="EMBL/GenBank/DDBJ databases">
        <title>Sequencing the genomes of 1000 actinobacteria strains.</title>
        <authorList>
            <person name="Klenk H.-P."/>
        </authorList>
    </citation>
    <scope>NUCLEOTIDE SEQUENCE [LARGE SCALE GENOMIC DNA]</scope>
    <source>
        <strain evidence="2 3">DSM 44231</strain>
    </source>
</reference>
<comment type="caution">
    <text evidence="2">The sequence shown here is derived from an EMBL/GenBank/DDBJ whole genome shotgun (WGS) entry which is preliminary data.</text>
</comment>
<dbReference type="InterPro" id="IPR024495">
    <property type="entry name" value="DUF2771"/>
</dbReference>
<name>A0A3N1H897_9PSEU</name>
<organism evidence="2 3">
    <name type="scientific">Saccharothrix texasensis</name>
    <dbReference type="NCBI Taxonomy" id="103734"/>
    <lineage>
        <taxon>Bacteria</taxon>
        <taxon>Bacillati</taxon>
        <taxon>Actinomycetota</taxon>
        <taxon>Actinomycetes</taxon>
        <taxon>Pseudonocardiales</taxon>
        <taxon>Pseudonocardiaceae</taxon>
        <taxon>Saccharothrix</taxon>
    </lineage>
</organism>
<sequence>MRRVLIPVSLLVLAGCAAAPTDPEVTFYADGRTINVRPSQYCDLQSENCDVTPDAVGVLRVRPGKPVQISVPGDLADTAWSVKFTYRNAQGEPQEPLRSKLFTEREPRYAYTLVLPNPDDQLESVEVQQYGARIESSTTGAFDFVARGTWVLSVDDRPTH</sequence>
<gene>
    <name evidence="2" type="ORF">EDD40_4123</name>
</gene>
<dbReference type="RefSeq" id="WP_123744350.1">
    <property type="nucleotide sequence ID" value="NZ_RJKM01000001.1"/>
</dbReference>
<keyword evidence="3" id="KW-1185">Reference proteome</keyword>
<evidence type="ECO:0000313" key="3">
    <source>
        <dbReference type="Proteomes" id="UP000268727"/>
    </source>
</evidence>
<dbReference type="OrthoDB" id="4772953at2"/>
<dbReference type="Pfam" id="PF10969">
    <property type="entry name" value="DUF2771"/>
    <property type="match status" value="1"/>
</dbReference>
<feature type="signal peptide" evidence="1">
    <location>
        <begin position="1"/>
        <end position="19"/>
    </location>
</feature>
<feature type="chain" id="PRO_5017978855" evidence="1">
    <location>
        <begin position="20"/>
        <end position="160"/>
    </location>
</feature>
<protein>
    <submittedName>
        <fullName evidence="2">Uncharacterized protein DUF2771</fullName>
    </submittedName>
</protein>
<keyword evidence="1" id="KW-0732">Signal</keyword>
<proteinExistence type="predicted"/>
<evidence type="ECO:0000313" key="2">
    <source>
        <dbReference type="EMBL" id="ROP38759.1"/>
    </source>
</evidence>
<dbReference type="Proteomes" id="UP000268727">
    <property type="component" value="Unassembled WGS sequence"/>
</dbReference>
<evidence type="ECO:0000256" key="1">
    <source>
        <dbReference type="SAM" id="SignalP"/>
    </source>
</evidence>
<dbReference type="AlphaFoldDB" id="A0A3N1H897"/>